<feature type="transmembrane region" description="Helical" evidence="1">
    <location>
        <begin position="20"/>
        <end position="39"/>
    </location>
</feature>
<dbReference type="Proteomes" id="UP000192468">
    <property type="component" value="Unassembled WGS sequence"/>
</dbReference>
<keyword evidence="3" id="KW-1185">Reference proteome</keyword>
<dbReference type="OrthoDB" id="1935402at2"/>
<reference evidence="2 3" key="1">
    <citation type="submission" date="2017-04" db="EMBL/GenBank/DDBJ databases">
        <authorList>
            <person name="Afonso C.L."/>
            <person name="Miller P.J."/>
            <person name="Scott M.A."/>
            <person name="Spackman E."/>
            <person name="Goraichik I."/>
            <person name="Dimitrov K.M."/>
            <person name="Suarez D.L."/>
            <person name="Swayne D.E."/>
        </authorList>
    </citation>
    <scope>NUCLEOTIDE SEQUENCE [LARGE SCALE GENOMIC DNA]</scope>
    <source>
        <strain evidence="2 3">DSM 12555</strain>
    </source>
</reference>
<gene>
    <name evidence="2" type="ORF">SAMN02745134_03770</name>
</gene>
<accession>A0A1W1XYW9</accession>
<evidence type="ECO:0000313" key="2">
    <source>
        <dbReference type="EMBL" id="SMC29064.1"/>
    </source>
</evidence>
<evidence type="ECO:0000256" key="1">
    <source>
        <dbReference type="SAM" id="Phobius"/>
    </source>
</evidence>
<dbReference type="STRING" id="1121291.SAMN02745134_03770"/>
<name>A0A1W1XYW9_9CLOT</name>
<evidence type="ECO:0000313" key="3">
    <source>
        <dbReference type="Proteomes" id="UP000192468"/>
    </source>
</evidence>
<keyword evidence="1" id="KW-0812">Transmembrane</keyword>
<dbReference type="EMBL" id="FWXH01000035">
    <property type="protein sequence ID" value="SMC29064.1"/>
    <property type="molecule type" value="Genomic_DNA"/>
</dbReference>
<feature type="transmembrane region" description="Helical" evidence="1">
    <location>
        <begin position="45"/>
        <end position="65"/>
    </location>
</feature>
<proteinExistence type="predicted"/>
<keyword evidence="1" id="KW-0472">Membrane</keyword>
<dbReference type="RefSeq" id="WP_084117744.1">
    <property type="nucleotide sequence ID" value="NZ_FWXH01000035.1"/>
</dbReference>
<dbReference type="AlphaFoldDB" id="A0A1W1XYW9"/>
<keyword evidence="1" id="KW-1133">Transmembrane helix</keyword>
<sequence length="131" mass="15348">MNLSFFKYPMTMEENRTLKVTISCIAVLEFSIIFSSIKYNISNVVHGILLSVLLNIIFISSIFFIRLYELYICFSADYILYVIEEGDTLLNLSYRFLPECNPWLTIDFIKKKNLLKRDVLCGDKILIPTRK</sequence>
<organism evidence="2 3">
    <name type="scientific">Clostridium acidisoli DSM 12555</name>
    <dbReference type="NCBI Taxonomy" id="1121291"/>
    <lineage>
        <taxon>Bacteria</taxon>
        <taxon>Bacillati</taxon>
        <taxon>Bacillota</taxon>
        <taxon>Clostridia</taxon>
        <taxon>Eubacteriales</taxon>
        <taxon>Clostridiaceae</taxon>
        <taxon>Clostridium</taxon>
    </lineage>
</organism>
<protein>
    <recommendedName>
        <fullName evidence="4">LysM domain-containing protein</fullName>
    </recommendedName>
</protein>
<evidence type="ECO:0008006" key="4">
    <source>
        <dbReference type="Google" id="ProtNLM"/>
    </source>
</evidence>